<accession>A0A0C2HTB1</accession>
<gene>
    <name evidence="1" type="ORF">GFER_12260</name>
</gene>
<protein>
    <recommendedName>
        <fullName evidence="3">DUF2589 domain-containing protein</fullName>
    </recommendedName>
</protein>
<dbReference type="InterPro" id="IPR024510">
    <property type="entry name" value="DUF2589"/>
</dbReference>
<evidence type="ECO:0008006" key="3">
    <source>
        <dbReference type="Google" id="ProtNLM"/>
    </source>
</evidence>
<reference evidence="1 2" key="1">
    <citation type="submission" date="2014-12" db="EMBL/GenBank/DDBJ databases">
        <title>Genomes of Geoalkalibacter ferrihydriticus and Geoalkalibacter subterraneus, two haloalkaliphilic metal-reducing members of the Geobacteraceae.</title>
        <authorList>
            <person name="Badalamenti J.P."/>
            <person name="Torres C.I."/>
            <person name="Krajmalnik-Brown R."/>
            <person name="Bond D.R."/>
        </authorList>
    </citation>
    <scope>NUCLEOTIDE SEQUENCE [LARGE SCALE GENOMIC DNA]</scope>
    <source>
        <strain evidence="1 2">DSM 17813</strain>
    </source>
</reference>
<dbReference type="AlphaFoldDB" id="A0A0C2HTB1"/>
<keyword evidence="2" id="KW-1185">Reference proteome</keyword>
<sequence>MPEKKAGNREGSYNTTALSLNQLIGAPLHAMIEAESQAAQATAAFIREFGFEADADHGEGHDDDFGKLRMASFRQESVGGDGKPRRVQIDVPLLSLLPIPALQIKDAQVEFFVKIVDVQRATRHGVTANRNEELPDLQPIDFKAALARDPASSGGRATEMQMKVKINIQQADVPAGMARLFHLMEQGISAREVNSGD</sequence>
<evidence type="ECO:0000313" key="1">
    <source>
        <dbReference type="EMBL" id="KIH76032.1"/>
    </source>
</evidence>
<dbReference type="Pfam" id="PF11655">
    <property type="entry name" value="DUF2589"/>
    <property type="match status" value="1"/>
</dbReference>
<evidence type="ECO:0000313" key="2">
    <source>
        <dbReference type="Proteomes" id="UP000035068"/>
    </source>
</evidence>
<dbReference type="RefSeq" id="WP_040099989.1">
    <property type="nucleotide sequence ID" value="NZ_JWJD01000005.1"/>
</dbReference>
<dbReference type="Proteomes" id="UP000035068">
    <property type="component" value="Unassembled WGS sequence"/>
</dbReference>
<comment type="caution">
    <text evidence="1">The sequence shown here is derived from an EMBL/GenBank/DDBJ whole genome shotgun (WGS) entry which is preliminary data.</text>
</comment>
<name>A0A0C2HTB1_9BACT</name>
<proteinExistence type="predicted"/>
<dbReference type="EMBL" id="JWJD01000005">
    <property type="protein sequence ID" value="KIH76032.1"/>
    <property type="molecule type" value="Genomic_DNA"/>
</dbReference>
<organism evidence="1 2">
    <name type="scientific">Geoalkalibacter ferrihydriticus DSM 17813</name>
    <dbReference type="NCBI Taxonomy" id="1121915"/>
    <lineage>
        <taxon>Bacteria</taxon>
        <taxon>Pseudomonadati</taxon>
        <taxon>Thermodesulfobacteriota</taxon>
        <taxon>Desulfuromonadia</taxon>
        <taxon>Desulfuromonadales</taxon>
        <taxon>Geoalkalibacteraceae</taxon>
        <taxon>Geoalkalibacter</taxon>
    </lineage>
</organism>